<evidence type="ECO:0000259" key="2">
    <source>
        <dbReference type="Pfam" id="PF23055"/>
    </source>
</evidence>
<reference evidence="3" key="1">
    <citation type="submission" date="2021-01" db="EMBL/GenBank/DDBJ databases">
        <authorList>
            <person name="Li R."/>
            <person name="Bekaert M."/>
        </authorList>
    </citation>
    <scope>NUCLEOTIDE SEQUENCE</scope>
    <source>
        <strain evidence="3">Farmed</strain>
    </source>
</reference>
<evidence type="ECO:0000313" key="4">
    <source>
        <dbReference type="Proteomes" id="UP000597762"/>
    </source>
</evidence>
<protein>
    <recommendedName>
        <fullName evidence="2">DUF7041 domain-containing protein</fullName>
    </recommendedName>
</protein>
<feature type="region of interest" description="Disordered" evidence="1">
    <location>
        <begin position="147"/>
        <end position="208"/>
    </location>
</feature>
<evidence type="ECO:0000256" key="1">
    <source>
        <dbReference type="SAM" id="MobiDB-lite"/>
    </source>
</evidence>
<evidence type="ECO:0000313" key="3">
    <source>
        <dbReference type="EMBL" id="CAE1255680.1"/>
    </source>
</evidence>
<proteinExistence type="predicted"/>
<dbReference type="Proteomes" id="UP000597762">
    <property type="component" value="Unassembled WGS sequence"/>
</dbReference>
<gene>
    <name evidence="3" type="ORF">SPHA_29764</name>
</gene>
<dbReference type="OrthoDB" id="6159822at2759"/>
<dbReference type="AlphaFoldDB" id="A0A812C776"/>
<comment type="caution">
    <text evidence="3">The sequence shown here is derived from an EMBL/GenBank/DDBJ whole genome shotgun (WGS) entry which is preliminary data.</text>
</comment>
<keyword evidence="4" id="KW-1185">Reference proteome</keyword>
<dbReference type="Pfam" id="PF23055">
    <property type="entry name" value="DUF7041"/>
    <property type="match status" value="1"/>
</dbReference>
<dbReference type="InterPro" id="IPR055469">
    <property type="entry name" value="DUF7041"/>
</dbReference>
<feature type="region of interest" description="Disordered" evidence="1">
    <location>
        <begin position="77"/>
        <end position="109"/>
    </location>
</feature>
<dbReference type="EMBL" id="CAHIKZ030001191">
    <property type="protein sequence ID" value="CAE1255680.1"/>
    <property type="molecule type" value="Genomic_DNA"/>
</dbReference>
<feature type="compositionally biased region" description="Polar residues" evidence="1">
    <location>
        <begin position="147"/>
        <end position="163"/>
    </location>
</feature>
<sequence>MATDEWEQNTLINVAMSLTNLPPYNEQNTKNWFLQLEAIFSVRRITSQQAKFANVVQVLPPSVVDEVADILEHIPEQEPYSPQGCDSETNRPFGRGTAPGTFTNVTRGDKTPSQLLRFMRSRELWMDKLPTTITQILAPIADNTPLANSADRSQLNWTQTTQQPKKRNWKKTDLEPATSAAGYTNAPFPQIERPDAGGWRRRARSASRDRRVDPELCWYHHRFGTRARNCSAPCISETKSEN</sequence>
<feature type="compositionally biased region" description="Polar residues" evidence="1">
    <location>
        <begin position="100"/>
        <end position="109"/>
    </location>
</feature>
<organism evidence="3 4">
    <name type="scientific">Acanthosepion pharaonis</name>
    <name type="common">Pharaoh cuttlefish</name>
    <name type="synonym">Sepia pharaonis</name>
    <dbReference type="NCBI Taxonomy" id="158019"/>
    <lineage>
        <taxon>Eukaryota</taxon>
        <taxon>Metazoa</taxon>
        <taxon>Spiralia</taxon>
        <taxon>Lophotrochozoa</taxon>
        <taxon>Mollusca</taxon>
        <taxon>Cephalopoda</taxon>
        <taxon>Coleoidea</taxon>
        <taxon>Decapodiformes</taxon>
        <taxon>Sepiida</taxon>
        <taxon>Sepiina</taxon>
        <taxon>Sepiidae</taxon>
        <taxon>Acanthosepion</taxon>
    </lineage>
</organism>
<feature type="domain" description="DUF7041" evidence="2">
    <location>
        <begin position="21"/>
        <end position="81"/>
    </location>
</feature>
<name>A0A812C776_ACAPH</name>
<dbReference type="PANTHER" id="PTHR33327:SF3">
    <property type="entry name" value="RNA-DIRECTED DNA POLYMERASE"/>
    <property type="match status" value="1"/>
</dbReference>
<accession>A0A812C776</accession>
<dbReference type="PANTHER" id="PTHR33327">
    <property type="entry name" value="ENDONUCLEASE"/>
    <property type="match status" value="1"/>
</dbReference>